<evidence type="ECO:0008006" key="3">
    <source>
        <dbReference type="Google" id="ProtNLM"/>
    </source>
</evidence>
<name>A0A2H1E8Q2_9FLAO</name>
<dbReference type="OrthoDB" id="1184647at2"/>
<dbReference type="EMBL" id="LT634361">
    <property type="protein sequence ID" value="SFZ81828.1"/>
    <property type="molecule type" value="Genomic_DNA"/>
</dbReference>
<protein>
    <recommendedName>
        <fullName evidence="3">Lipoprotein</fullName>
    </recommendedName>
</protein>
<dbReference type="Proteomes" id="UP000231564">
    <property type="component" value="Chromosome MARIT"/>
</dbReference>
<dbReference type="RefSeq" id="WP_100211068.1">
    <property type="nucleotide sequence ID" value="NZ_CP138495.1"/>
</dbReference>
<dbReference type="GeneID" id="47722846"/>
<proteinExistence type="predicted"/>
<accession>A0A2H1E8Q2</accession>
<reference evidence="1 2" key="1">
    <citation type="submission" date="2016-11" db="EMBL/GenBank/DDBJ databases">
        <authorList>
            <person name="Jaros S."/>
            <person name="Januszkiewicz K."/>
            <person name="Wedrychowicz H."/>
        </authorList>
    </citation>
    <scope>NUCLEOTIDE SEQUENCE [LARGE SCALE GENOMIC DNA]</scope>
    <source>
        <strain evidence="1">NCIMB 2154T</strain>
    </source>
</reference>
<dbReference type="AlphaFoldDB" id="A0A2H1E8Q2"/>
<evidence type="ECO:0000313" key="1">
    <source>
        <dbReference type="EMBL" id="SFZ81828.1"/>
    </source>
</evidence>
<dbReference type="KEGG" id="tmar:MARIT_1307"/>
<keyword evidence="2" id="KW-1185">Reference proteome</keyword>
<dbReference type="PROSITE" id="PS51257">
    <property type="entry name" value="PROKAR_LIPOPROTEIN"/>
    <property type="match status" value="1"/>
</dbReference>
<evidence type="ECO:0000313" key="2">
    <source>
        <dbReference type="Proteomes" id="UP000231564"/>
    </source>
</evidence>
<gene>
    <name evidence="1" type="ORF">MARIT_1307</name>
</gene>
<sequence>MKKSFLKTSIIAFSLLTGTFISCKKSIQKSNFSTSSQTTSKSDTLSFPIRKPIVFITNHDKGTSDFYASASTYFKSKKYQIINNTSSLEEIINWINTNTTQNPYGEIHIVALNNPWKGMSLKTVMNGEPITTISLNKHLSKGTLPSIKSGITKDSRIIFHSSDIGSNQSLINLLKSAFTNSETPKIITSPYYSIFGGQFSNYYLAKPYYVFYPTANSPGKTDLSKEIAKKYPTEKEIEWFEALTNEYERYIGEAYTLPCNVPIEWEFDYYNSNHTIPNFHNSKEIIVWIKNNKNLITELERLQIPIKKFRWSYTIKNNKLTIKGKATVLCVLKPLTKPYGDLKYLEPDTNNKCLYTIN</sequence>
<organism evidence="1 2">
    <name type="scientific">Tenacibaculum maritimum NCIMB 2154</name>
    <dbReference type="NCBI Taxonomy" id="1349785"/>
    <lineage>
        <taxon>Bacteria</taxon>
        <taxon>Pseudomonadati</taxon>
        <taxon>Bacteroidota</taxon>
        <taxon>Flavobacteriia</taxon>
        <taxon>Flavobacteriales</taxon>
        <taxon>Flavobacteriaceae</taxon>
        <taxon>Tenacibaculum</taxon>
    </lineage>
</organism>
<dbReference type="STRING" id="1349785.GCA_000509405_01487"/>